<dbReference type="EMBL" id="JAFCMP010000554">
    <property type="protein sequence ID" value="KAG5175123.1"/>
    <property type="molecule type" value="Genomic_DNA"/>
</dbReference>
<sequence>MSASQAYGSYRIDMTKLKASGICYSRTHTAVHSSCQQSLCMEYLFSGHDKFTALAAKVAPKSRASIQHCSYSDTDTSELFARSILNGDPLLLTDATLHVPKAHYTSKMMNLVSSSLIVATFVLGRPPLLTSLLVPLSTAEAAALRLTDADTSLPLPPTAAGPRPQHETLVLLLAHVDFATTSKWIVDAVKGKDGTPRRWLALRGHSHLDSVPGIEARF</sequence>
<dbReference type="Proteomes" id="UP000664859">
    <property type="component" value="Unassembled WGS sequence"/>
</dbReference>
<protein>
    <submittedName>
        <fullName evidence="1">Uncharacterized protein</fullName>
    </submittedName>
</protein>
<gene>
    <name evidence="1" type="ORF">JKP88DRAFT_250437</name>
</gene>
<keyword evidence="2" id="KW-1185">Reference proteome</keyword>
<evidence type="ECO:0000313" key="2">
    <source>
        <dbReference type="Proteomes" id="UP000664859"/>
    </source>
</evidence>
<dbReference type="AlphaFoldDB" id="A0A835YIL1"/>
<reference evidence="1" key="1">
    <citation type="submission" date="2021-02" db="EMBL/GenBank/DDBJ databases">
        <title>First Annotated Genome of the Yellow-green Alga Tribonema minus.</title>
        <authorList>
            <person name="Mahan K.M."/>
        </authorList>
    </citation>
    <scope>NUCLEOTIDE SEQUENCE</scope>
    <source>
        <strain evidence="1">UTEX B ZZ1240</strain>
    </source>
</reference>
<comment type="caution">
    <text evidence="1">The sequence shown here is derived from an EMBL/GenBank/DDBJ whole genome shotgun (WGS) entry which is preliminary data.</text>
</comment>
<name>A0A835YIL1_9STRA</name>
<organism evidence="1 2">
    <name type="scientific">Tribonema minus</name>
    <dbReference type="NCBI Taxonomy" id="303371"/>
    <lineage>
        <taxon>Eukaryota</taxon>
        <taxon>Sar</taxon>
        <taxon>Stramenopiles</taxon>
        <taxon>Ochrophyta</taxon>
        <taxon>PX clade</taxon>
        <taxon>Xanthophyceae</taxon>
        <taxon>Tribonematales</taxon>
        <taxon>Tribonemataceae</taxon>
        <taxon>Tribonema</taxon>
    </lineage>
</organism>
<proteinExistence type="predicted"/>
<accession>A0A835YIL1</accession>
<evidence type="ECO:0000313" key="1">
    <source>
        <dbReference type="EMBL" id="KAG5175123.1"/>
    </source>
</evidence>